<dbReference type="CDD" id="cd00383">
    <property type="entry name" value="trans_reg_C"/>
    <property type="match status" value="1"/>
</dbReference>
<dbReference type="Gene3D" id="3.40.50.2300">
    <property type="match status" value="1"/>
</dbReference>
<keyword evidence="2" id="KW-0963">Cytoplasm</keyword>
<feature type="DNA-binding region" description="OmpR/PhoB-type" evidence="9">
    <location>
        <begin position="145"/>
        <end position="245"/>
    </location>
</feature>
<dbReference type="GO" id="GO:0000156">
    <property type="term" value="F:phosphorelay response regulator activity"/>
    <property type="evidence" value="ECO:0007669"/>
    <property type="project" value="TreeGrafter"/>
</dbReference>
<dbReference type="InterPro" id="IPR039420">
    <property type="entry name" value="WalR-like"/>
</dbReference>
<name>A0A1L1PPD0_HYDIT</name>
<evidence type="ECO:0000259" key="11">
    <source>
        <dbReference type="PROSITE" id="PS51755"/>
    </source>
</evidence>
<evidence type="ECO:0000256" key="9">
    <source>
        <dbReference type="PROSITE-ProRule" id="PRU01091"/>
    </source>
</evidence>
<dbReference type="SMART" id="SM00448">
    <property type="entry name" value="REC"/>
    <property type="match status" value="1"/>
</dbReference>
<evidence type="ECO:0000313" key="13">
    <source>
        <dbReference type="Proteomes" id="UP000028878"/>
    </source>
</evidence>
<feature type="domain" description="Response regulatory" evidence="10">
    <location>
        <begin position="13"/>
        <end position="126"/>
    </location>
</feature>
<evidence type="ECO:0000256" key="1">
    <source>
        <dbReference type="ARBA" id="ARBA00004496"/>
    </source>
</evidence>
<dbReference type="InterPro" id="IPR036388">
    <property type="entry name" value="WH-like_DNA-bd_sf"/>
</dbReference>
<feature type="modified residue" description="4-aspartylphosphate" evidence="8">
    <location>
        <position position="62"/>
    </location>
</feature>
<dbReference type="Pfam" id="PF00486">
    <property type="entry name" value="Trans_reg_C"/>
    <property type="match status" value="1"/>
</dbReference>
<feature type="domain" description="OmpR/PhoB-type" evidence="11">
    <location>
        <begin position="145"/>
        <end position="245"/>
    </location>
</feature>
<evidence type="ECO:0000256" key="7">
    <source>
        <dbReference type="ARBA" id="ARBA00023163"/>
    </source>
</evidence>
<keyword evidence="3 8" id="KW-0597">Phosphoprotein</keyword>
<dbReference type="EMBL" id="CCAE010000111">
    <property type="protein sequence ID" value="CDN90634.1"/>
    <property type="molecule type" value="Genomic_DNA"/>
</dbReference>
<organism evidence="12 13">
    <name type="scientific">Hydrogenophaga intermedia</name>
    <dbReference type="NCBI Taxonomy" id="65786"/>
    <lineage>
        <taxon>Bacteria</taxon>
        <taxon>Pseudomonadati</taxon>
        <taxon>Pseudomonadota</taxon>
        <taxon>Betaproteobacteria</taxon>
        <taxon>Burkholderiales</taxon>
        <taxon>Comamonadaceae</taxon>
        <taxon>Hydrogenophaga</taxon>
    </lineage>
</organism>
<comment type="subcellular location">
    <subcellularLocation>
        <location evidence="1">Cytoplasm</location>
    </subcellularLocation>
</comment>
<accession>A0A1L1PPD0</accession>
<evidence type="ECO:0000313" key="12">
    <source>
        <dbReference type="EMBL" id="CDN90634.1"/>
    </source>
</evidence>
<sequence length="251" mass="28375">MTDDSQASAHPPHILVVDDDPALRELLLGYLGEADMRVTAVDSGRRLFEVFDQEAIDLVVLDLRLPGEDGLALARQLRERAPVPVILLTGRAEEADRVMGLELGADDYVTKPFSPRELLARIRAVLRRYQSQSRAPDEAARDDQRRAFRFAGWELNLRTRRLTAPDGRKVELGNHEFSLLMAFCAAPQRVLSRDQLLELSRLHSAEVYDRAIDVQVLRLRRKIEADHGKPVLIVTERGAGYRFNAAVETLY</sequence>
<dbReference type="PANTHER" id="PTHR48111">
    <property type="entry name" value="REGULATOR OF RPOS"/>
    <property type="match status" value="1"/>
</dbReference>
<protein>
    <submittedName>
        <fullName evidence="12">Winged helix family two component transcriptional regulator</fullName>
    </submittedName>
</protein>
<dbReference type="SMART" id="SM00862">
    <property type="entry name" value="Trans_reg_C"/>
    <property type="match status" value="1"/>
</dbReference>
<proteinExistence type="predicted"/>
<dbReference type="GO" id="GO:0032993">
    <property type="term" value="C:protein-DNA complex"/>
    <property type="evidence" value="ECO:0007669"/>
    <property type="project" value="TreeGrafter"/>
</dbReference>
<dbReference type="RefSeq" id="WP_009516355.1">
    <property type="nucleotide sequence ID" value="NZ_CCAE010000111.1"/>
</dbReference>
<dbReference type="Proteomes" id="UP000028878">
    <property type="component" value="Unassembled WGS sequence"/>
</dbReference>
<dbReference type="SUPFAM" id="SSF46894">
    <property type="entry name" value="C-terminal effector domain of the bipartite response regulators"/>
    <property type="match status" value="1"/>
</dbReference>
<evidence type="ECO:0000256" key="6">
    <source>
        <dbReference type="ARBA" id="ARBA00023125"/>
    </source>
</evidence>
<dbReference type="SUPFAM" id="SSF52172">
    <property type="entry name" value="CheY-like"/>
    <property type="match status" value="1"/>
</dbReference>
<evidence type="ECO:0000256" key="2">
    <source>
        <dbReference type="ARBA" id="ARBA00022490"/>
    </source>
</evidence>
<dbReference type="InterPro" id="IPR001867">
    <property type="entry name" value="OmpR/PhoB-type_DNA-bd"/>
</dbReference>
<dbReference type="PROSITE" id="PS50110">
    <property type="entry name" value="RESPONSE_REGULATORY"/>
    <property type="match status" value="1"/>
</dbReference>
<dbReference type="GO" id="GO:0006355">
    <property type="term" value="P:regulation of DNA-templated transcription"/>
    <property type="evidence" value="ECO:0007669"/>
    <property type="project" value="InterPro"/>
</dbReference>
<dbReference type="AlphaFoldDB" id="A0A1L1PPD0"/>
<dbReference type="InterPro" id="IPR011006">
    <property type="entry name" value="CheY-like_superfamily"/>
</dbReference>
<keyword evidence="5" id="KW-0805">Transcription regulation</keyword>
<gene>
    <name evidence="12" type="ORF">BN948_05079</name>
</gene>
<dbReference type="GO" id="GO:0005829">
    <property type="term" value="C:cytosol"/>
    <property type="evidence" value="ECO:0007669"/>
    <property type="project" value="TreeGrafter"/>
</dbReference>
<dbReference type="Pfam" id="PF00072">
    <property type="entry name" value="Response_reg"/>
    <property type="match status" value="1"/>
</dbReference>
<keyword evidence="13" id="KW-1185">Reference proteome</keyword>
<dbReference type="FunFam" id="1.10.10.10:FF:000099">
    <property type="entry name" value="Two-component system response regulator TorR"/>
    <property type="match status" value="1"/>
</dbReference>
<dbReference type="Gene3D" id="1.10.10.10">
    <property type="entry name" value="Winged helix-like DNA-binding domain superfamily/Winged helix DNA-binding domain"/>
    <property type="match status" value="1"/>
</dbReference>
<evidence type="ECO:0000256" key="8">
    <source>
        <dbReference type="PROSITE-ProRule" id="PRU00169"/>
    </source>
</evidence>
<dbReference type="Gene3D" id="6.10.250.690">
    <property type="match status" value="1"/>
</dbReference>
<dbReference type="InterPro" id="IPR001789">
    <property type="entry name" value="Sig_transdc_resp-reg_receiver"/>
</dbReference>
<keyword evidence="7" id="KW-0804">Transcription</keyword>
<reference evidence="13" key="1">
    <citation type="submission" date="2014-11" db="EMBL/GenBank/DDBJ databases">
        <title>Draft genome sequence of Hydrogenophaga intermedia S1.</title>
        <authorList>
            <person name="Gan H.M."/>
            <person name="Chew T.H."/>
            <person name="Stolz A."/>
        </authorList>
    </citation>
    <scope>NUCLEOTIDE SEQUENCE [LARGE SCALE GENOMIC DNA]</scope>
    <source>
        <strain evidence="13">S1</strain>
    </source>
</reference>
<dbReference type="PROSITE" id="PS51755">
    <property type="entry name" value="OMPR_PHOB"/>
    <property type="match status" value="1"/>
</dbReference>
<dbReference type="InterPro" id="IPR016032">
    <property type="entry name" value="Sig_transdc_resp-reg_C-effctor"/>
</dbReference>
<evidence type="ECO:0000259" key="10">
    <source>
        <dbReference type="PROSITE" id="PS50110"/>
    </source>
</evidence>
<evidence type="ECO:0000256" key="5">
    <source>
        <dbReference type="ARBA" id="ARBA00023015"/>
    </source>
</evidence>
<dbReference type="GO" id="GO:0000976">
    <property type="term" value="F:transcription cis-regulatory region binding"/>
    <property type="evidence" value="ECO:0007669"/>
    <property type="project" value="TreeGrafter"/>
</dbReference>
<dbReference type="PANTHER" id="PTHR48111:SF4">
    <property type="entry name" value="DNA-BINDING DUAL TRANSCRIPTIONAL REGULATOR OMPR"/>
    <property type="match status" value="1"/>
</dbReference>
<keyword evidence="6 9" id="KW-0238">DNA-binding</keyword>
<evidence type="ECO:0000256" key="3">
    <source>
        <dbReference type="ARBA" id="ARBA00022553"/>
    </source>
</evidence>
<keyword evidence="4" id="KW-0902">Two-component regulatory system</keyword>
<evidence type="ECO:0000256" key="4">
    <source>
        <dbReference type="ARBA" id="ARBA00023012"/>
    </source>
</evidence>